<dbReference type="PANTHER" id="PTHR31509">
    <property type="entry name" value="BPS1-LIKE PROTEIN"/>
    <property type="match status" value="1"/>
</dbReference>
<comment type="caution">
    <text evidence="1">The sequence shown here is derived from an EMBL/GenBank/DDBJ whole genome shotgun (WGS) entry which is preliminary data.</text>
</comment>
<name>A0ABD3D7B8_9LAMI</name>
<accession>A0ABD3D7B8</accession>
<keyword evidence="2" id="KW-1185">Reference proteome</keyword>
<organism evidence="1 2">
    <name type="scientific">Castilleja foliolosa</name>
    <dbReference type="NCBI Taxonomy" id="1961234"/>
    <lineage>
        <taxon>Eukaryota</taxon>
        <taxon>Viridiplantae</taxon>
        <taxon>Streptophyta</taxon>
        <taxon>Embryophyta</taxon>
        <taxon>Tracheophyta</taxon>
        <taxon>Spermatophyta</taxon>
        <taxon>Magnoliopsida</taxon>
        <taxon>eudicotyledons</taxon>
        <taxon>Gunneridae</taxon>
        <taxon>Pentapetalae</taxon>
        <taxon>asterids</taxon>
        <taxon>lamiids</taxon>
        <taxon>Lamiales</taxon>
        <taxon>Orobanchaceae</taxon>
        <taxon>Pedicularideae</taxon>
        <taxon>Castillejinae</taxon>
        <taxon>Castilleja</taxon>
    </lineage>
</organism>
<dbReference type="AlphaFoldDB" id="A0ABD3D7B8"/>
<gene>
    <name evidence="1" type="ORF">CASFOL_018050</name>
</gene>
<sequence>MSFSTKTDGYYEFLAKELSNLDNLFVSENFMSMKFLQQVMSTLRSLHSRLTLLVESLDLPAGEKWVDHYMDESSRLWEACIVLKSGVSNYSSADNLPNLALANHRVNYQVIDEIEVCKTAMRTLTERNRRIRVHRLGLNFDGKNYNKDTFDGYNGYIGVLHATKTVTTLLLAILISGLVYFCPETKSYFIEKYDENWVFGSGYDENWVFGSGYMGLTAKLHGRMVDKIGLLKCGPDILVDELEKSMSSMEKVRLGIMRSLSDEKVENMKSSFVMLKGGAEGIIDQIDDLFDEIVECRKMILGLCSHS</sequence>
<dbReference type="EMBL" id="JAVIJP010000020">
    <property type="protein sequence ID" value="KAL3638180.1"/>
    <property type="molecule type" value="Genomic_DNA"/>
</dbReference>
<dbReference type="Proteomes" id="UP001632038">
    <property type="component" value="Unassembled WGS sequence"/>
</dbReference>
<proteinExistence type="predicted"/>
<protein>
    <submittedName>
        <fullName evidence="1">Uncharacterized protein</fullName>
    </submittedName>
</protein>
<evidence type="ECO:0000313" key="2">
    <source>
        <dbReference type="Proteomes" id="UP001632038"/>
    </source>
</evidence>
<evidence type="ECO:0000313" key="1">
    <source>
        <dbReference type="EMBL" id="KAL3638180.1"/>
    </source>
</evidence>
<reference evidence="2" key="1">
    <citation type="journal article" date="2024" name="IScience">
        <title>Strigolactones Initiate the Formation of Haustorium-like Structures in Castilleja.</title>
        <authorList>
            <person name="Buerger M."/>
            <person name="Peterson D."/>
            <person name="Chory J."/>
        </authorList>
    </citation>
    <scope>NUCLEOTIDE SEQUENCE [LARGE SCALE GENOMIC DNA]</scope>
</reference>